<keyword evidence="4" id="KW-0238">DNA-binding</keyword>
<accession>A0A5N7BTR6</accession>
<proteinExistence type="predicted"/>
<dbReference type="PANTHER" id="PTHR31845:SF21">
    <property type="entry name" value="REGULATORY PROTEIN LEU3"/>
    <property type="match status" value="1"/>
</dbReference>
<dbReference type="GO" id="GO:0006351">
    <property type="term" value="P:DNA-templated transcription"/>
    <property type="evidence" value="ECO:0007669"/>
    <property type="project" value="InterPro"/>
</dbReference>
<dbReference type="PANTHER" id="PTHR31845">
    <property type="entry name" value="FINGER DOMAIN PROTEIN, PUTATIVE-RELATED"/>
    <property type="match status" value="1"/>
</dbReference>
<keyword evidence="3" id="KW-0805">Transcription regulation</keyword>
<dbReference type="InterPro" id="IPR051089">
    <property type="entry name" value="prtT"/>
</dbReference>
<dbReference type="InterPro" id="IPR007219">
    <property type="entry name" value="XnlR_reg_dom"/>
</dbReference>
<dbReference type="GO" id="GO:0005634">
    <property type="term" value="C:nucleus"/>
    <property type="evidence" value="ECO:0007669"/>
    <property type="project" value="UniProtKB-SubCell"/>
</dbReference>
<evidence type="ECO:0000256" key="1">
    <source>
        <dbReference type="ARBA" id="ARBA00004123"/>
    </source>
</evidence>
<evidence type="ECO:0000259" key="7">
    <source>
        <dbReference type="Pfam" id="PF04082"/>
    </source>
</evidence>
<comment type="subcellular location">
    <subcellularLocation>
        <location evidence="1">Nucleus</location>
    </subcellularLocation>
</comment>
<dbReference type="OrthoDB" id="3163292at2759"/>
<evidence type="ECO:0000256" key="3">
    <source>
        <dbReference type="ARBA" id="ARBA00023015"/>
    </source>
</evidence>
<keyword evidence="2" id="KW-0862">Zinc</keyword>
<dbReference type="Pfam" id="PF04082">
    <property type="entry name" value="Fungal_trans"/>
    <property type="match status" value="1"/>
</dbReference>
<organism evidence="8">
    <name type="scientific">Petromyces alliaceus</name>
    <name type="common">Aspergillus alliaceus</name>
    <dbReference type="NCBI Taxonomy" id="209559"/>
    <lineage>
        <taxon>Eukaryota</taxon>
        <taxon>Fungi</taxon>
        <taxon>Dikarya</taxon>
        <taxon>Ascomycota</taxon>
        <taxon>Pezizomycotina</taxon>
        <taxon>Eurotiomycetes</taxon>
        <taxon>Eurotiomycetidae</taxon>
        <taxon>Eurotiales</taxon>
        <taxon>Aspergillaceae</taxon>
        <taxon>Aspergillus</taxon>
        <taxon>Aspergillus subgen. Circumdati</taxon>
    </lineage>
</organism>
<evidence type="ECO:0000256" key="6">
    <source>
        <dbReference type="ARBA" id="ARBA00023242"/>
    </source>
</evidence>
<dbReference type="GO" id="GO:0008270">
    <property type="term" value="F:zinc ion binding"/>
    <property type="evidence" value="ECO:0007669"/>
    <property type="project" value="InterPro"/>
</dbReference>
<dbReference type="Proteomes" id="UP000326877">
    <property type="component" value="Unassembled WGS sequence"/>
</dbReference>
<gene>
    <name evidence="8" type="ORF">BDV23DRAFT_191122</name>
</gene>
<evidence type="ECO:0000256" key="2">
    <source>
        <dbReference type="ARBA" id="ARBA00022833"/>
    </source>
</evidence>
<dbReference type="GO" id="GO:0000981">
    <property type="term" value="F:DNA-binding transcription factor activity, RNA polymerase II-specific"/>
    <property type="evidence" value="ECO:0007669"/>
    <property type="project" value="TreeGrafter"/>
</dbReference>
<protein>
    <recommendedName>
        <fullName evidence="7">Xylanolytic transcriptional activator regulatory domain-containing protein</fullName>
    </recommendedName>
</protein>
<keyword evidence="6" id="KW-0539">Nucleus</keyword>
<feature type="domain" description="Xylanolytic transcriptional activator regulatory" evidence="7">
    <location>
        <begin position="81"/>
        <end position="175"/>
    </location>
</feature>
<evidence type="ECO:0000256" key="4">
    <source>
        <dbReference type="ARBA" id="ARBA00023125"/>
    </source>
</evidence>
<dbReference type="EMBL" id="ML735348">
    <property type="protein sequence ID" value="KAE8384988.1"/>
    <property type="molecule type" value="Genomic_DNA"/>
</dbReference>
<dbReference type="AlphaFoldDB" id="A0A5N7BTR6"/>
<sequence length="458" mass="51386">MRDSQRVEVLLNDKTIGGVHLPASAIQDLLNEYYARYHAFCPILPRQSIFLTYSDSSVLLLVSWDFHSLCDVVRDLVADSIWPANGSILSLQAILLLCCWPLPFQRNEDPSHAFVAQATHLGLRLGLHRPGHETEFDNPSPDGEREMIQRMAWVTCFITNVSTSAQLGLPATIRLDCGLLGILTSKPSWLPDTLFSQLHIARQALNIGSTLGDCISSNTGLLDESAPFVRNFETELRALEFQSHHSWSPADRIIYCGTQIMLYTLALTIDSSKSKITVHMDSHSHWLVCASVAATTTIQTALSMGDQLLYAPSWLQKIVLNAICLLLLMKGSRYSELVEKHTLDSAINQGRELLRDLSTTTGDFMSHACSLLDQLGRYTERLKPEDKTEQFLLVRLRMGANVPFTTAIRAREALRKSRANTPHDINWQEPEMSDLELQDIDLSLGFDWNELFGMGLDF</sequence>
<keyword evidence="5" id="KW-0804">Transcription</keyword>
<dbReference type="CDD" id="cd12148">
    <property type="entry name" value="fungal_TF_MHR"/>
    <property type="match status" value="1"/>
</dbReference>
<dbReference type="GO" id="GO:0000976">
    <property type="term" value="F:transcription cis-regulatory region binding"/>
    <property type="evidence" value="ECO:0007669"/>
    <property type="project" value="TreeGrafter"/>
</dbReference>
<reference evidence="8" key="1">
    <citation type="submission" date="2019-04" db="EMBL/GenBank/DDBJ databases">
        <title>Friends and foes A comparative genomics studyof 23 Aspergillus species from section Flavi.</title>
        <authorList>
            <consortium name="DOE Joint Genome Institute"/>
            <person name="Kjaerbolling I."/>
            <person name="Vesth T."/>
            <person name="Frisvad J.C."/>
            <person name="Nybo J.L."/>
            <person name="Theobald S."/>
            <person name="Kildgaard S."/>
            <person name="Isbrandt T."/>
            <person name="Kuo A."/>
            <person name="Sato A."/>
            <person name="Lyhne E.K."/>
            <person name="Kogle M.E."/>
            <person name="Wiebenga A."/>
            <person name="Kun R.S."/>
            <person name="Lubbers R.J."/>
            <person name="Makela M.R."/>
            <person name="Barry K."/>
            <person name="Chovatia M."/>
            <person name="Clum A."/>
            <person name="Daum C."/>
            <person name="Haridas S."/>
            <person name="He G."/>
            <person name="LaButti K."/>
            <person name="Lipzen A."/>
            <person name="Mondo S."/>
            <person name="Riley R."/>
            <person name="Salamov A."/>
            <person name="Simmons B.A."/>
            <person name="Magnuson J.K."/>
            <person name="Henrissat B."/>
            <person name="Mortensen U.H."/>
            <person name="Larsen T.O."/>
            <person name="Devries R.P."/>
            <person name="Grigoriev I.V."/>
            <person name="Machida M."/>
            <person name="Baker S.E."/>
            <person name="Andersen M.R."/>
        </authorList>
    </citation>
    <scope>NUCLEOTIDE SEQUENCE [LARGE SCALE GENOMIC DNA]</scope>
    <source>
        <strain evidence="8">IBT 14317</strain>
    </source>
</reference>
<name>A0A5N7BTR6_PETAA</name>
<evidence type="ECO:0000313" key="8">
    <source>
        <dbReference type="EMBL" id="KAE8384988.1"/>
    </source>
</evidence>
<evidence type="ECO:0000256" key="5">
    <source>
        <dbReference type="ARBA" id="ARBA00023163"/>
    </source>
</evidence>